<keyword evidence="3" id="KW-0808">Transferase</keyword>
<feature type="compositionally biased region" description="Pro residues" evidence="1">
    <location>
        <begin position="1"/>
        <end position="17"/>
    </location>
</feature>
<dbReference type="SMART" id="SM00220">
    <property type="entry name" value="S_TKc"/>
    <property type="match status" value="1"/>
</dbReference>
<dbReference type="PROSITE" id="PS50011">
    <property type="entry name" value="PROTEIN_KINASE_DOM"/>
    <property type="match status" value="1"/>
</dbReference>
<dbReference type="GO" id="GO:0004674">
    <property type="term" value="F:protein serine/threonine kinase activity"/>
    <property type="evidence" value="ECO:0007669"/>
    <property type="project" value="TreeGrafter"/>
</dbReference>
<dbReference type="Pfam" id="PF00069">
    <property type="entry name" value="Pkinase"/>
    <property type="match status" value="1"/>
</dbReference>
<dbReference type="InterPro" id="IPR011009">
    <property type="entry name" value="Kinase-like_dom_sf"/>
</dbReference>
<feature type="domain" description="Protein kinase" evidence="2">
    <location>
        <begin position="60"/>
        <end position="368"/>
    </location>
</feature>
<dbReference type="PANTHER" id="PTHR44167:SF24">
    <property type="entry name" value="SERINE_THREONINE-PROTEIN KINASE CHK2"/>
    <property type="match status" value="1"/>
</dbReference>
<dbReference type="GO" id="GO:0005524">
    <property type="term" value="F:ATP binding"/>
    <property type="evidence" value="ECO:0007669"/>
    <property type="project" value="InterPro"/>
</dbReference>
<protein>
    <submittedName>
        <fullName evidence="3">Kinase-like domain-containing protein</fullName>
    </submittedName>
</protein>
<dbReference type="EMBL" id="ML143398">
    <property type="protein sequence ID" value="TBU31685.1"/>
    <property type="molecule type" value="Genomic_DNA"/>
</dbReference>
<organism evidence="3">
    <name type="scientific">Dichomitus squalens</name>
    <dbReference type="NCBI Taxonomy" id="114155"/>
    <lineage>
        <taxon>Eukaryota</taxon>
        <taxon>Fungi</taxon>
        <taxon>Dikarya</taxon>
        <taxon>Basidiomycota</taxon>
        <taxon>Agaricomycotina</taxon>
        <taxon>Agaricomycetes</taxon>
        <taxon>Polyporales</taxon>
        <taxon>Polyporaceae</taxon>
        <taxon>Dichomitus</taxon>
    </lineage>
</organism>
<evidence type="ECO:0000313" key="3">
    <source>
        <dbReference type="EMBL" id="TBU31685.1"/>
    </source>
</evidence>
<accession>A0A4Q9MVF7</accession>
<proteinExistence type="predicted"/>
<feature type="region of interest" description="Disordered" evidence="1">
    <location>
        <begin position="1"/>
        <end position="21"/>
    </location>
</feature>
<name>A0A4Q9MVF7_9APHY</name>
<dbReference type="PANTHER" id="PTHR44167">
    <property type="entry name" value="OVARIAN-SPECIFIC SERINE/THREONINE-PROTEIN KINASE LOK-RELATED"/>
    <property type="match status" value="1"/>
</dbReference>
<gene>
    <name evidence="3" type="ORF">BD311DRAFT_716367</name>
</gene>
<dbReference type="OrthoDB" id="5987198at2759"/>
<dbReference type="GO" id="GO:0005634">
    <property type="term" value="C:nucleus"/>
    <property type="evidence" value="ECO:0007669"/>
    <property type="project" value="TreeGrafter"/>
</dbReference>
<dbReference type="InterPro" id="IPR000719">
    <property type="entry name" value="Prot_kinase_dom"/>
</dbReference>
<evidence type="ECO:0000256" key="1">
    <source>
        <dbReference type="SAM" id="MobiDB-lite"/>
    </source>
</evidence>
<dbReference type="AlphaFoldDB" id="A0A4Q9MVF7"/>
<keyword evidence="3" id="KW-0418">Kinase</keyword>
<dbReference type="SUPFAM" id="SSF56112">
    <property type="entry name" value="Protein kinase-like (PK-like)"/>
    <property type="match status" value="1"/>
</dbReference>
<dbReference type="GO" id="GO:0044773">
    <property type="term" value="P:mitotic DNA damage checkpoint signaling"/>
    <property type="evidence" value="ECO:0007669"/>
    <property type="project" value="TreeGrafter"/>
</dbReference>
<dbReference type="Proteomes" id="UP000292957">
    <property type="component" value="Unassembled WGS sequence"/>
</dbReference>
<evidence type="ECO:0000259" key="2">
    <source>
        <dbReference type="PROSITE" id="PS50011"/>
    </source>
</evidence>
<dbReference type="Gene3D" id="1.10.510.10">
    <property type="entry name" value="Transferase(Phosphotransferase) domain 1"/>
    <property type="match status" value="1"/>
</dbReference>
<reference evidence="3" key="1">
    <citation type="submission" date="2019-01" db="EMBL/GenBank/DDBJ databases">
        <title>Draft genome sequences of three monokaryotic isolates of the white-rot basidiomycete fungus Dichomitus squalens.</title>
        <authorList>
            <consortium name="DOE Joint Genome Institute"/>
            <person name="Lopez S.C."/>
            <person name="Andreopoulos B."/>
            <person name="Pangilinan J."/>
            <person name="Lipzen A."/>
            <person name="Riley R."/>
            <person name="Ahrendt S."/>
            <person name="Ng V."/>
            <person name="Barry K."/>
            <person name="Daum C."/>
            <person name="Grigoriev I.V."/>
            <person name="Hilden K.S."/>
            <person name="Makela M.R."/>
            <person name="de Vries R.P."/>
        </authorList>
    </citation>
    <scope>NUCLEOTIDE SEQUENCE [LARGE SCALE GENOMIC DNA]</scope>
    <source>
        <strain evidence="3">OM18370.1</strain>
    </source>
</reference>
<sequence length="368" mass="43163">MATPPESAPTEPPPPAPGHLSKREVWWRDHQVWLRERGYMLRPRYRPQWVPSWSSGQRQYYECEDGQCLRHGQLIDATRVADGAVVVLKQVLRTEHPYEVEIAQFLGSEHLLSDPKNHCVPIYEVLQDPDDCNIQVLVMPLLGKFYDPRFLTVGEAVEFCRQTFEGLQFIHEQHVAHRDISELNIMLDPQPLFPQLFHFVRRSQNRDMTGTARHSTRTRHPVKYFFIDFGLSRKYDPSAGPPRARPIWGGDRSVPEFHKSLEPCDPFPTDIYYMGNVVRNVLLQEYRGLEFLQPLIDDMVQDEPAKRPTIQQVVWRFELLRGSLSTWRLRSRLATRNEDWLVRSFRVIAHVFRTIFYVLTFRPALPVP</sequence>